<keyword evidence="2" id="KW-0732">Signal</keyword>
<reference evidence="3 4" key="1">
    <citation type="submission" date="2020-04" db="EMBL/GenBank/DDBJ databases">
        <authorList>
            <person name="Laetsch R D."/>
            <person name="Stevens L."/>
            <person name="Kumar S."/>
            <person name="Blaxter L. M."/>
        </authorList>
    </citation>
    <scope>NUCLEOTIDE SEQUENCE [LARGE SCALE GENOMIC DNA]</scope>
</reference>
<feature type="chain" id="PRO_5035796368" description="Snake toxin/toxin-like domain-containing protein" evidence="2">
    <location>
        <begin position="28"/>
        <end position="90"/>
    </location>
</feature>
<comment type="caution">
    <text evidence="3">The sequence shown here is derived from an EMBL/GenBank/DDBJ whole genome shotgun (WGS) entry which is preliminary data.</text>
</comment>
<keyword evidence="1" id="KW-0472">Membrane</keyword>
<dbReference type="InterPro" id="IPR022559">
    <property type="entry name" value="SUP-1-like"/>
</dbReference>
<evidence type="ECO:0000256" key="1">
    <source>
        <dbReference type="SAM" id="Phobius"/>
    </source>
</evidence>
<feature type="signal peptide" evidence="2">
    <location>
        <begin position="1"/>
        <end position="27"/>
    </location>
</feature>
<keyword evidence="1" id="KW-0812">Transmembrane</keyword>
<gene>
    <name evidence="3" type="ORF">CBOVIS_LOCUS4152</name>
</gene>
<dbReference type="Pfam" id="PF10853">
    <property type="entry name" value="DUF2650"/>
    <property type="match status" value="1"/>
</dbReference>
<dbReference type="AlphaFoldDB" id="A0A8S1ECK6"/>
<sequence length="90" mass="9735">MVPNGVSRNLLIAALLSIALVSQRIAATESSDVGCYADICIDPSADSFFSYAACCENECCNKLRYWVYPASIAFVGFIAGAFFALCFQCR</sequence>
<proteinExistence type="predicted"/>
<dbReference type="Proteomes" id="UP000494206">
    <property type="component" value="Unassembled WGS sequence"/>
</dbReference>
<dbReference type="OrthoDB" id="5841942at2759"/>
<evidence type="ECO:0000313" key="3">
    <source>
        <dbReference type="EMBL" id="CAB3401399.1"/>
    </source>
</evidence>
<protein>
    <recommendedName>
        <fullName evidence="5">Snake toxin/toxin-like domain-containing protein</fullName>
    </recommendedName>
</protein>
<feature type="transmembrane region" description="Helical" evidence="1">
    <location>
        <begin position="66"/>
        <end position="87"/>
    </location>
</feature>
<accession>A0A8S1ECK6</accession>
<evidence type="ECO:0000313" key="4">
    <source>
        <dbReference type="Proteomes" id="UP000494206"/>
    </source>
</evidence>
<evidence type="ECO:0000256" key="2">
    <source>
        <dbReference type="SAM" id="SignalP"/>
    </source>
</evidence>
<dbReference type="EMBL" id="CADEPM010000003">
    <property type="protein sequence ID" value="CAB3401399.1"/>
    <property type="molecule type" value="Genomic_DNA"/>
</dbReference>
<keyword evidence="4" id="KW-1185">Reference proteome</keyword>
<keyword evidence="1" id="KW-1133">Transmembrane helix</keyword>
<name>A0A8S1ECK6_9PELO</name>
<evidence type="ECO:0008006" key="5">
    <source>
        <dbReference type="Google" id="ProtNLM"/>
    </source>
</evidence>
<organism evidence="3 4">
    <name type="scientific">Caenorhabditis bovis</name>
    <dbReference type="NCBI Taxonomy" id="2654633"/>
    <lineage>
        <taxon>Eukaryota</taxon>
        <taxon>Metazoa</taxon>
        <taxon>Ecdysozoa</taxon>
        <taxon>Nematoda</taxon>
        <taxon>Chromadorea</taxon>
        <taxon>Rhabditida</taxon>
        <taxon>Rhabditina</taxon>
        <taxon>Rhabditomorpha</taxon>
        <taxon>Rhabditoidea</taxon>
        <taxon>Rhabditidae</taxon>
        <taxon>Peloderinae</taxon>
        <taxon>Caenorhabditis</taxon>
    </lineage>
</organism>